<dbReference type="InterPro" id="IPR018967">
    <property type="entry name" value="FeS-contain_CDGSH-typ"/>
</dbReference>
<gene>
    <name evidence="6" type="ORF">METZ01_LOCUS368285</name>
</gene>
<dbReference type="Pfam" id="PF09360">
    <property type="entry name" value="zf-CDGSH"/>
    <property type="match status" value="1"/>
</dbReference>
<reference evidence="6" key="1">
    <citation type="submission" date="2018-05" db="EMBL/GenBank/DDBJ databases">
        <authorList>
            <person name="Lanie J.A."/>
            <person name="Ng W.-L."/>
            <person name="Kazmierczak K.M."/>
            <person name="Andrzejewski T.M."/>
            <person name="Davidsen T.M."/>
            <person name="Wayne K.J."/>
            <person name="Tettelin H."/>
            <person name="Glass J.I."/>
            <person name="Rusch D."/>
            <person name="Podicherti R."/>
            <person name="Tsui H.-C.T."/>
            <person name="Winkler M.E."/>
        </authorList>
    </citation>
    <scope>NUCLEOTIDE SEQUENCE</scope>
</reference>
<keyword evidence="3" id="KW-0408">Iron</keyword>
<keyword evidence="4" id="KW-0411">Iron-sulfur</keyword>
<proteinExistence type="predicted"/>
<dbReference type="GO" id="GO:0005737">
    <property type="term" value="C:cytoplasm"/>
    <property type="evidence" value="ECO:0007669"/>
    <property type="project" value="UniProtKB-ARBA"/>
</dbReference>
<evidence type="ECO:0000256" key="3">
    <source>
        <dbReference type="ARBA" id="ARBA00023004"/>
    </source>
</evidence>
<dbReference type="GO" id="GO:0051537">
    <property type="term" value="F:2 iron, 2 sulfur cluster binding"/>
    <property type="evidence" value="ECO:0007669"/>
    <property type="project" value="UniProtKB-KW"/>
</dbReference>
<accession>A0A382T2F0</accession>
<evidence type="ECO:0000256" key="4">
    <source>
        <dbReference type="ARBA" id="ARBA00023014"/>
    </source>
</evidence>
<evidence type="ECO:0000313" key="6">
    <source>
        <dbReference type="EMBL" id="SVD15431.1"/>
    </source>
</evidence>
<dbReference type="AlphaFoldDB" id="A0A382T2F0"/>
<keyword evidence="1" id="KW-0001">2Fe-2S</keyword>
<sequence>MTEVRVKKSLKIIGEFTLIHEDGRVEHITGKRAFCRCGRSSRQPFCDNTHRERLEREKIEDEEAPF</sequence>
<evidence type="ECO:0000256" key="2">
    <source>
        <dbReference type="ARBA" id="ARBA00022723"/>
    </source>
</evidence>
<organism evidence="6">
    <name type="scientific">marine metagenome</name>
    <dbReference type="NCBI Taxonomy" id="408172"/>
    <lineage>
        <taxon>unclassified sequences</taxon>
        <taxon>metagenomes</taxon>
        <taxon>ecological metagenomes</taxon>
    </lineage>
</organism>
<dbReference type="SMART" id="SM00704">
    <property type="entry name" value="ZnF_CDGSH"/>
    <property type="match status" value="1"/>
</dbReference>
<dbReference type="InterPro" id="IPR042216">
    <property type="entry name" value="MitoNEET_CISD"/>
</dbReference>
<dbReference type="GO" id="GO:0046872">
    <property type="term" value="F:metal ion binding"/>
    <property type="evidence" value="ECO:0007669"/>
    <property type="project" value="UniProtKB-KW"/>
</dbReference>
<keyword evidence="2" id="KW-0479">Metal-binding</keyword>
<feature type="domain" description="Iron-binding zinc finger CDGSH type" evidence="5">
    <location>
        <begin position="11"/>
        <end position="56"/>
    </location>
</feature>
<dbReference type="EMBL" id="UINC01132859">
    <property type="protein sequence ID" value="SVD15431.1"/>
    <property type="molecule type" value="Genomic_DNA"/>
</dbReference>
<name>A0A382T2F0_9ZZZZ</name>
<protein>
    <recommendedName>
        <fullName evidence="5">Iron-binding zinc finger CDGSH type domain-containing protein</fullName>
    </recommendedName>
</protein>
<evidence type="ECO:0000256" key="1">
    <source>
        <dbReference type="ARBA" id="ARBA00022714"/>
    </source>
</evidence>
<dbReference type="Gene3D" id="3.40.5.90">
    <property type="entry name" value="CDGSH iron-sulfur domain, mitoNEET-type"/>
    <property type="match status" value="1"/>
</dbReference>
<evidence type="ECO:0000259" key="5">
    <source>
        <dbReference type="SMART" id="SM00704"/>
    </source>
</evidence>